<keyword evidence="4" id="KW-1185">Reference proteome</keyword>
<dbReference type="Pfam" id="PF16009">
    <property type="entry name" value="DUF4779"/>
    <property type="match status" value="1"/>
</dbReference>
<dbReference type="InterPro" id="IPR031959">
    <property type="entry name" value="DUF4779"/>
</dbReference>
<protein>
    <submittedName>
        <fullName evidence="3">Uncharacterized protein</fullName>
    </submittedName>
</protein>
<evidence type="ECO:0000256" key="2">
    <source>
        <dbReference type="SAM" id="SignalP"/>
    </source>
</evidence>
<feature type="chain" id="PRO_5040141217" evidence="2">
    <location>
        <begin position="21"/>
        <end position="241"/>
    </location>
</feature>
<dbReference type="EMBL" id="OU893336">
    <property type="protein sequence ID" value="CAG9793388.1"/>
    <property type="molecule type" value="Genomic_DNA"/>
</dbReference>
<proteinExistence type="predicted"/>
<reference evidence="3" key="2">
    <citation type="submission" date="2022-10" db="EMBL/GenBank/DDBJ databases">
        <authorList>
            <consortium name="ENA_rothamsted_submissions"/>
            <consortium name="culmorum"/>
            <person name="King R."/>
        </authorList>
    </citation>
    <scope>NUCLEOTIDE SEQUENCE</scope>
</reference>
<organism evidence="3 4">
    <name type="scientific">Diatraea saccharalis</name>
    <name type="common">sugarcane borer</name>
    <dbReference type="NCBI Taxonomy" id="40085"/>
    <lineage>
        <taxon>Eukaryota</taxon>
        <taxon>Metazoa</taxon>
        <taxon>Ecdysozoa</taxon>
        <taxon>Arthropoda</taxon>
        <taxon>Hexapoda</taxon>
        <taxon>Insecta</taxon>
        <taxon>Pterygota</taxon>
        <taxon>Neoptera</taxon>
        <taxon>Endopterygota</taxon>
        <taxon>Lepidoptera</taxon>
        <taxon>Glossata</taxon>
        <taxon>Ditrysia</taxon>
        <taxon>Pyraloidea</taxon>
        <taxon>Crambidae</taxon>
        <taxon>Crambinae</taxon>
        <taxon>Diatraea</taxon>
    </lineage>
</organism>
<reference evidence="3" key="1">
    <citation type="submission" date="2021-12" db="EMBL/GenBank/DDBJ databases">
        <authorList>
            <person name="King R."/>
        </authorList>
    </citation>
    <scope>NUCLEOTIDE SEQUENCE</scope>
</reference>
<evidence type="ECO:0000256" key="1">
    <source>
        <dbReference type="SAM" id="MobiDB-lite"/>
    </source>
</evidence>
<sequence length="241" mass="27161">MQKKLCFVLSLTILRYWTEASPVNLGTLEFDRLDTDLDDLKYEVEEENYDDFSKFLDEPDAAKSNSNLKNDKSKAKLKGSGFKKNATSSKGLKSNHNIQDLKKLFQIIGVKDQGSFNDDEIYAAVEGLIGEAVGAKGKEERKYKKGTKTKGFHRVHHKDEYKKDKEFYEDDETTGSIQKVGGKAVGYKIGGGVGFDKGHFHHDRQKGIFGKQGYLDKGFTNRDYSGYTDDQGFEGSYDNSN</sequence>
<evidence type="ECO:0000313" key="4">
    <source>
        <dbReference type="Proteomes" id="UP001153714"/>
    </source>
</evidence>
<keyword evidence="2" id="KW-0732">Signal</keyword>
<accession>A0A9N9WHU6</accession>
<evidence type="ECO:0000313" key="3">
    <source>
        <dbReference type="EMBL" id="CAG9793388.1"/>
    </source>
</evidence>
<feature type="region of interest" description="Disordered" evidence="1">
    <location>
        <begin position="63"/>
        <end position="93"/>
    </location>
</feature>
<dbReference type="OrthoDB" id="7370747at2759"/>
<dbReference type="AlphaFoldDB" id="A0A9N9WHU6"/>
<name>A0A9N9WHU6_9NEOP</name>
<feature type="signal peptide" evidence="2">
    <location>
        <begin position="1"/>
        <end position="20"/>
    </location>
</feature>
<gene>
    <name evidence="3" type="ORF">DIATSA_LOCUS10833</name>
</gene>
<dbReference type="Proteomes" id="UP001153714">
    <property type="component" value="Chromosome 5"/>
</dbReference>